<evidence type="ECO:0000256" key="1">
    <source>
        <dbReference type="SAM" id="MobiDB-lite"/>
    </source>
</evidence>
<proteinExistence type="predicted"/>
<dbReference type="AlphaFoldDB" id="A0A4Q9H3C4"/>
<comment type="caution">
    <text evidence="2">The sequence shown here is derived from an EMBL/GenBank/DDBJ whole genome shotgun (WGS) entry which is preliminary data.</text>
</comment>
<keyword evidence="3" id="KW-1185">Reference proteome</keyword>
<name>A0A4Q9H3C4_9SPHI</name>
<gene>
    <name evidence="2" type="ORF">EYS08_24730</name>
</gene>
<dbReference type="EMBL" id="SIXF01000048">
    <property type="protein sequence ID" value="TBO36423.1"/>
    <property type="molecule type" value="Genomic_DNA"/>
</dbReference>
<evidence type="ECO:0000313" key="3">
    <source>
        <dbReference type="Proteomes" id="UP000291819"/>
    </source>
</evidence>
<feature type="region of interest" description="Disordered" evidence="1">
    <location>
        <begin position="1"/>
        <end position="61"/>
    </location>
</feature>
<protein>
    <submittedName>
        <fullName evidence="2">Uncharacterized protein</fullName>
    </submittedName>
</protein>
<dbReference type="RefSeq" id="WP_131032576.1">
    <property type="nucleotide sequence ID" value="NZ_SIXF01000048.1"/>
</dbReference>
<accession>A0A4Q9H3C4</accession>
<evidence type="ECO:0000313" key="2">
    <source>
        <dbReference type="EMBL" id="TBO36423.1"/>
    </source>
</evidence>
<sequence length="61" mass="6382">MKTKDNKNTAEKESKSKGSAKEKASFDQNGKGSSDKFGQAGSTPNESGESGLGTVDKNKKT</sequence>
<feature type="compositionally biased region" description="Basic and acidic residues" evidence="1">
    <location>
        <begin position="1"/>
        <end position="25"/>
    </location>
</feature>
<organism evidence="2 3">
    <name type="scientific">Pedobacter kyonggii</name>
    <dbReference type="NCBI Taxonomy" id="1926871"/>
    <lineage>
        <taxon>Bacteria</taxon>
        <taxon>Pseudomonadati</taxon>
        <taxon>Bacteroidota</taxon>
        <taxon>Sphingobacteriia</taxon>
        <taxon>Sphingobacteriales</taxon>
        <taxon>Sphingobacteriaceae</taxon>
        <taxon>Pedobacter</taxon>
    </lineage>
</organism>
<dbReference type="Proteomes" id="UP000291819">
    <property type="component" value="Unassembled WGS sequence"/>
</dbReference>
<dbReference type="OrthoDB" id="773300at2"/>
<reference evidence="2 3" key="1">
    <citation type="submission" date="2019-02" db="EMBL/GenBank/DDBJ databases">
        <title>Pedobacter kyonggii whole genome sequence analysis.</title>
        <authorList>
            <person name="Dahal R.H."/>
        </authorList>
    </citation>
    <scope>NUCLEOTIDE SEQUENCE [LARGE SCALE GENOMIC DNA]</scope>
    <source>
        <strain evidence="2 3">K-4-11-1</strain>
    </source>
</reference>